<dbReference type="PANTHER" id="PTHR46233">
    <property type="entry name" value="HYDROXYACYLGLUTATHIONE HYDROLASE GLOC"/>
    <property type="match status" value="1"/>
</dbReference>
<dbReference type="SMART" id="SM00028">
    <property type="entry name" value="TPR"/>
    <property type="match status" value="3"/>
</dbReference>
<feature type="domain" description="Metallo-beta-lactamase" evidence="7">
    <location>
        <begin position="1042"/>
        <end position="1228"/>
    </location>
</feature>
<evidence type="ECO:0000256" key="6">
    <source>
        <dbReference type="SAM" id="MobiDB-lite"/>
    </source>
</evidence>
<dbReference type="InterPro" id="IPR019734">
    <property type="entry name" value="TPR_rpt"/>
</dbReference>
<comment type="cofactor">
    <cofactor evidence="1">
        <name>Zn(2+)</name>
        <dbReference type="ChEBI" id="CHEBI:29105"/>
    </cofactor>
</comment>
<dbReference type="SMART" id="SM00849">
    <property type="entry name" value="Lactamase_B"/>
    <property type="match status" value="1"/>
</dbReference>
<dbReference type="SUPFAM" id="SSF48452">
    <property type="entry name" value="TPR-like"/>
    <property type="match status" value="1"/>
</dbReference>
<feature type="compositionally biased region" description="Low complexity" evidence="6">
    <location>
        <begin position="220"/>
        <end position="243"/>
    </location>
</feature>
<dbReference type="GO" id="GO:0016787">
    <property type="term" value="F:hydrolase activity"/>
    <property type="evidence" value="ECO:0007669"/>
    <property type="project" value="UniProtKB-KW"/>
</dbReference>
<dbReference type="Gene3D" id="3.60.15.10">
    <property type="entry name" value="Ribonuclease Z/Hydroxyacylglutathione hydrolase-like"/>
    <property type="match status" value="1"/>
</dbReference>
<feature type="compositionally biased region" description="Low complexity" evidence="6">
    <location>
        <begin position="796"/>
        <end position="806"/>
    </location>
</feature>
<name>A0A9W8GGP2_9FUNG</name>
<evidence type="ECO:0000259" key="7">
    <source>
        <dbReference type="SMART" id="SM00849"/>
    </source>
</evidence>
<keyword evidence="5" id="KW-0802">TPR repeat</keyword>
<dbReference type="SUPFAM" id="SSF56281">
    <property type="entry name" value="Metallo-hydrolase/oxidoreductase"/>
    <property type="match status" value="1"/>
</dbReference>
<evidence type="ECO:0000256" key="1">
    <source>
        <dbReference type="ARBA" id="ARBA00001947"/>
    </source>
</evidence>
<feature type="compositionally biased region" description="Low complexity" evidence="6">
    <location>
        <begin position="821"/>
        <end position="831"/>
    </location>
</feature>
<feature type="region of interest" description="Disordered" evidence="6">
    <location>
        <begin position="1"/>
        <end position="39"/>
    </location>
</feature>
<dbReference type="InterPro" id="IPR036866">
    <property type="entry name" value="RibonucZ/Hydroxyglut_hydro"/>
</dbReference>
<dbReference type="InterPro" id="IPR051453">
    <property type="entry name" value="MBL_Glyoxalase_II"/>
</dbReference>
<feature type="compositionally biased region" description="Acidic residues" evidence="6">
    <location>
        <begin position="625"/>
        <end position="634"/>
    </location>
</feature>
<proteinExistence type="predicted"/>
<dbReference type="InterPro" id="IPR001279">
    <property type="entry name" value="Metallo-B-lactamas"/>
</dbReference>
<keyword evidence="2" id="KW-0479">Metal-binding</keyword>
<feature type="region of interest" description="Disordered" evidence="6">
    <location>
        <begin position="315"/>
        <end position="349"/>
    </location>
</feature>
<reference evidence="8" key="1">
    <citation type="submission" date="2022-07" db="EMBL/GenBank/DDBJ databases">
        <title>Phylogenomic reconstructions and comparative analyses of Kickxellomycotina fungi.</title>
        <authorList>
            <person name="Reynolds N.K."/>
            <person name="Stajich J.E."/>
            <person name="Barry K."/>
            <person name="Grigoriev I.V."/>
            <person name="Crous P."/>
            <person name="Smith M.E."/>
        </authorList>
    </citation>
    <scope>NUCLEOTIDE SEQUENCE</scope>
    <source>
        <strain evidence="8">CBS 109367</strain>
    </source>
</reference>
<accession>A0A9W8GGP2</accession>
<protein>
    <recommendedName>
        <fullName evidence="7">Metallo-beta-lactamase domain-containing protein</fullName>
    </recommendedName>
</protein>
<sequence>MRTHHKQQRSEHTINTNGSGVDEQLVKRRQRQRRQRRGTGRYEAVLVADFGMGHSAAVASGGALSISSADSICSVDVLPRLSNHVNLRQLRQIRAMHPSTSARIKQRLLDRLRSNRSQSPTSPGRWHPDDFLLQLPAAPEATFHLPRSLRPTSMFHLRVRYSGAHNGVPKAIAPPEPRTSRSNADTIRAADNAEPPAAPWTAVPQRFLFSPSFSSLAPADNSEISDPFSQDMPSSSSSFLSLASDEDAERAQQQAQQMQLMLPERLYNYKSLSSLPLATTAAYIIGSGCHFVHTQAGPSIDAVVYGSRFTTRSQPVLGYSRTPHSAPPADDGRVEAPNHPPIVGVPDTADSEPVMRIRLQQRPPVSAGAFFAASRPSPPPHKEGSSGHAIEDTAPPAPPSLAEAAENPDEGIDRHPRRRKLLNSHLPPPPQPPSLLLLSGLHSNRGFRNRQSETAAGLLSKRPEYLRIFDQNNNRLWNSQQPAMLSPPWITDLSECQESPPPSSAASSAVATNHLLLSGVNTEFDPELVFRHSSSLASSSPASARAIVQSAAPLMFQPAIAANAEPLPAASEPATPLPPASNAGATESDTLSFRTALSDLSEAESQLPSSPAIDIWRPSSCASHDDDDDDDDDGPTTPLPGAAACLHGSLAQMMAKTKIAPPPAVAVSSFRPSPLLLSSADQHQRSFDSMPRSNVTGSTDDSGEVISPLSHKSVPVAVQARKARHPVYRLGALANETFESGRHQEAFDLYSWAIQLLNPAEGTTAREMLDARAAAMAGEERRATWRGALSPLSSASASLCSNGRSSMPTSPLRSNSRGTVGRSSRSNSQNGSREEAVAEQKNSNGRSWLSFGRRSGKRAAIPTTVVIDEPLPSATLSQTPAGQYEFSEAMLRQLPSYDFDDPDPWFMPGGEEKTDVTALLYSNRSAAAFALGKYATAVSDATKSIELRPEWAKGYFRRGEALLALGRIRDSYASYRRAAAMEPHDTHVRVSCERARIMAQNEDMGLSVVQLLAGRDYALRATKGSLWHPIRSKIFEFAVGMQNYVYLIADTQSRKCVVVDACWDVDSILAAIERERLLLAGAIVTHGHFDHVGGVPPPPFSSLRIRVSGLGDLKRRFPHLPLLVHPLDIPEVIACNPQLRPQQFTPTPNGFGFRLGDRTEILFMHTPGHTPGSQCVLVNQCRLFSGDTLFPGSCGRVDLKGGCLGDLLESLQVRLGALSDQTIVYPGHEYGGEWTTIGREKKRGFLKPVGPQGYRGTVPSEPQAIDSLQFILNQKPLGATTLVSGQEGARLFMLGTQTGEVKTADEAREKARLRLEELNDIVKSASGLMTAMSRAHAQREAKELVTGSGPVESVDGERLNRLAIAASSLLGFGGAVCLGVFLAPELVGLF</sequence>
<dbReference type="OrthoDB" id="515692at2759"/>
<feature type="compositionally biased region" description="Basic and acidic residues" evidence="6">
    <location>
        <begin position="380"/>
        <end position="391"/>
    </location>
</feature>
<keyword evidence="3" id="KW-0378">Hydrolase</keyword>
<evidence type="ECO:0000256" key="5">
    <source>
        <dbReference type="PROSITE-ProRule" id="PRU00339"/>
    </source>
</evidence>
<dbReference type="GO" id="GO:0046872">
    <property type="term" value="F:metal ion binding"/>
    <property type="evidence" value="ECO:0007669"/>
    <property type="project" value="UniProtKB-KW"/>
</dbReference>
<comment type="caution">
    <text evidence="8">The sequence shown here is derived from an EMBL/GenBank/DDBJ whole genome shotgun (WGS) entry which is preliminary data.</text>
</comment>
<dbReference type="InterPro" id="IPR011990">
    <property type="entry name" value="TPR-like_helical_dom_sf"/>
</dbReference>
<evidence type="ECO:0000313" key="8">
    <source>
        <dbReference type="EMBL" id="KAJ2685098.1"/>
    </source>
</evidence>
<organism evidence="8 9">
    <name type="scientific">Coemansia spiralis</name>
    <dbReference type="NCBI Taxonomy" id="417178"/>
    <lineage>
        <taxon>Eukaryota</taxon>
        <taxon>Fungi</taxon>
        <taxon>Fungi incertae sedis</taxon>
        <taxon>Zoopagomycota</taxon>
        <taxon>Kickxellomycotina</taxon>
        <taxon>Kickxellomycetes</taxon>
        <taxon>Kickxellales</taxon>
        <taxon>Kickxellaceae</taxon>
        <taxon>Coemansia</taxon>
    </lineage>
</organism>
<evidence type="ECO:0000256" key="2">
    <source>
        <dbReference type="ARBA" id="ARBA00022723"/>
    </source>
</evidence>
<feature type="region of interest" description="Disordered" evidence="6">
    <location>
        <begin position="600"/>
        <end position="643"/>
    </location>
</feature>
<evidence type="ECO:0000313" key="9">
    <source>
        <dbReference type="Proteomes" id="UP001151516"/>
    </source>
</evidence>
<dbReference type="PROSITE" id="PS50005">
    <property type="entry name" value="TPR"/>
    <property type="match status" value="1"/>
</dbReference>
<gene>
    <name evidence="8" type="ORF">IWW39_004493</name>
</gene>
<feature type="region of interest" description="Disordered" evidence="6">
    <location>
        <begin position="682"/>
        <end position="707"/>
    </location>
</feature>
<feature type="compositionally biased region" description="Polar residues" evidence="6">
    <location>
        <begin position="691"/>
        <end position="700"/>
    </location>
</feature>
<feature type="region of interest" description="Disordered" evidence="6">
    <location>
        <begin position="567"/>
        <end position="588"/>
    </location>
</feature>
<evidence type="ECO:0000256" key="3">
    <source>
        <dbReference type="ARBA" id="ARBA00022801"/>
    </source>
</evidence>
<feature type="region of interest" description="Disordered" evidence="6">
    <location>
        <begin position="220"/>
        <end position="252"/>
    </location>
</feature>
<feature type="compositionally biased region" description="Basic residues" evidence="6">
    <location>
        <begin position="27"/>
        <end position="39"/>
    </location>
</feature>
<feature type="region of interest" description="Disordered" evidence="6">
    <location>
        <begin position="796"/>
        <end position="850"/>
    </location>
</feature>
<feature type="region of interest" description="Disordered" evidence="6">
    <location>
        <begin position="369"/>
        <end position="415"/>
    </location>
</feature>
<keyword evidence="9" id="KW-1185">Reference proteome</keyword>
<feature type="region of interest" description="Disordered" evidence="6">
    <location>
        <begin position="420"/>
        <end position="439"/>
    </location>
</feature>
<dbReference type="Gene3D" id="1.25.40.10">
    <property type="entry name" value="Tetratricopeptide repeat domain"/>
    <property type="match status" value="1"/>
</dbReference>
<keyword evidence="4" id="KW-0862">Zinc</keyword>
<dbReference type="EMBL" id="JANBTX010000170">
    <property type="protein sequence ID" value="KAJ2685098.1"/>
    <property type="molecule type" value="Genomic_DNA"/>
</dbReference>
<dbReference type="PANTHER" id="PTHR46233:SF3">
    <property type="entry name" value="HYDROXYACYLGLUTATHIONE HYDROLASE GLOC"/>
    <property type="match status" value="1"/>
</dbReference>
<dbReference type="Pfam" id="PF00753">
    <property type="entry name" value="Lactamase_B"/>
    <property type="match status" value="1"/>
</dbReference>
<feature type="compositionally biased region" description="Polar residues" evidence="6">
    <location>
        <begin position="807"/>
        <end position="818"/>
    </location>
</feature>
<feature type="repeat" description="TPR" evidence="5">
    <location>
        <begin position="952"/>
        <end position="985"/>
    </location>
</feature>
<evidence type="ECO:0000256" key="4">
    <source>
        <dbReference type="ARBA" id="ARBA00022833"/>
    </source>
</evidence>
<dbReference type="Proteomes" id="UP001151516">
    <property type="component" value="Unassembled WGS sequence"/>
</dbReference>